<reference evidence="3 4" key="1">
    <citation type="submission" date="2024-09" db="EMBL/GenBank/DDBJ databases">
        <authorList>
            <person name="Sun Q."/>
            <person name="Mori K."/>
        </authorList>
    </citation>
    <scope>NUCLEOTIDE SEQUENCE [LARGE SCALE GENOMIC DNA]</scope>
    <source>
        <strain evidence="3 4">JCM 3143</strain>
    </source>
</reference>
<sequence>MRALQRRLATDTRYTLLGLPLAVASFAVTTVGVSAGLGSAAAFVGLPVLAATAAASRHLADLERVALPGVLGHPVARPPYAPAPEGAGWFRRAMNPLTSGQAWMDLLYGIIALPFSLVAFVLTTVWWAGAVAGLTFPIYGWVIARIPGAEHGVVLQWLGLPDTPTMYVVATTAVGVLFALTLVPVVRMAALLKAGVAQVLLTRAVHQERPAMTREPAWLAG</sequence>
<evidence type="ECO:0000313" key="4">
    <source>
        <dbReference type="Proteomes" id="UP001589532"/>
    </source>
</evidence>
<protein>
    <submittedName>
        <fullName evidence="3">Sensor domain-containing protein</fullName>
    </submittedName>
</protein>
<dbReference type="Pfam" id="PF13796">
    <property type="entry name" value="Sensor"/>
    <property type="match status" value="1"/>
</dbReference>
<dbReference type="InterPro" id="IPR025828">
    <property type="entry name" value="Put_sensor_dom"/>
</dbReference>
<accession>A0ABV5SIJ1</accession>
<feature type="domain" description="Putative sensor" evidence="2">
    <location>
        <begin position="14"/>
        <end position="201"/>
    </location>
</feature>
<feature type="transmembrane region" description="Helical" evidence="1">
    <location>
        <begin position="165"/>
        <end position="186"/>
    </location>
</feature>
<feature type="transmembrane region" description="Helical" evidence="1">
    <location>
        <begin position="106"/>
        <end position="128"/>
    </location>
</feature>
<comment type="caution">
    <text evidence="3">The sequence shown here is derived from an EMBL/GenBank/DDBJ whole genome shotgun (WGS) entry which is preliminary data.</text>
</comment>
<dbReference type="EMBL" id="JBHMBW010000102">
    <property type="protein sequence ID" value="MFB9630789.1"/>
    <property type="molecule type" value="Genomic_DNA"/>
</dbReference>
<keyword evidence="1" id="KW-0812">Transmembrane</keyword>
<evidence type="ECO:0000259" key="2">
    <source>
        <dbReference type="Pfam" id="PF13796"/>
    </source>
</evidence>
<keyword evidence="1" id="KW-0472">Membrane</keyword>
<name>A0ABV5SIJ1_9ACTN</name>
<keyword evidence="4" id="KW-1185">Reference proteome</keyword>
<evidence type="ECO:0000313" key="3">
    <source>
        <dbReference type="EMBL" id="MFB9630789.1"/>
    </source>
</evidence>
<dbReference type="RefSeq" id="WP_344999209.1">
    <property type="nucleotide sequence ID" value="NZ_BAAAXV010000009.1"/>
</dbReference>
<organism evidence="3 4">
    <name type="scientific">Nonomuraea helvata</name>
    <dbReference type="NCBI Taxonomy" id="37484"/>
    <lineage>
        <taxon>Bacteria</taxon>
        <taxon>Bacillati</taxon>
        <taxon>Actinomycetota</taxon>
        <taxon>Actinomycetes</taxon>
        <taxon>Streptosporangiales</taxon>
        <taxon>Streptosporangiaceae</taxon>
        <taxon>Nonomuraea</taxon>
    </lineage>
</organism>
<evidence type="ECO:0000256" key="1">
    <source>
        <dbReference type="SAM" id="Phobius"/>
    </source>
</evidence>
<gene>
    <name evidence="3" type="ORF">ACFFSA_47630</name>
</gene>
<keyword evidence="1" id="KW-1133">Transmembrane helix</keyword>
<proteinExistence type="predicted"/>
<dbReference type="Proteomes" id="UP001589532">
    <property type="component" value="Unassembled WGS sequence"/>
</dbReference>